<feature type="region of interest" description="Disordered" evidence="8">
    <location>
        <begin position="611"/>
        <end position="644"/>
    </location>
</feature>
<proteinExistence type="predicted"/>
<gene>
    <name evidence="10" type="ORF">UREG_00377</name>
</gene>
<feature type="compositionally biased region" description="Basic and acidic residues" evidence="8">
    <location>
        <begin position="716"/>
        <end position="744"/>
    </location>
</feature>
<dbReference type="RefSeq" id="XP_002540864.1">
    <property type="nucleotide sequence ID" value="XM_002540818.1"/>
</dbReference>
<feature type="domain" description="RING-type" evidence="9">
    <location>
        <begin position="241"/>
        <end position="461"/>
    </location>
</feature>
<dbReference type="KEGG" id="ure:UREG_00377"/>
<dbReference type="CDD" id="cd16630">
    <property type="entry name" value="RING-HC_RBR_RNF216"/>
    <property type="match status" value="1"/>
</dbReference>
<evidence type="ECO:0000256" key="1">
    <source>
        <dbReference type="ARBA" id="ARBA00004906"/>
    </source>
</evidence>
<keyword evidence="6" id="KW-0833">Ubl conjugation pathway</keyword>
<feature type="compositionally biased region" description="Low complexity" evidence="8">
    <location>
        <begin position="612"/>
        <end position="635"/>
    </location>
</feature>
<dbReference type="PANTHER" id="PTHR22770:SF47">
    <property type="entry name" value="E3 UBIQUITIN-PROTEIN LIGASE RNF216"/>
    <property type="match status" value="1"/>
</dbReference>
<reference evidence="11" key="1">
    <citation type="journal article" date="2009" name="Genome Res.">
        <title>Comparative genomic analyses of the human fungal pathogens Coccidioides and their relatives.</title>
        <authorList>
            <person name="Sharpton T.J."/>
            <person name="Stajich J.E."/>
            <person name="Rounsley S.D."/>
            <person name="Gardner M.J."/>
            <person name="Wortman J.R."/>
            <person name="Jordar V.S."/>
            <person name="Maiti R."/>
            <person name="Kodira C.D."/>
            <person name="Neafsey D.E."/>
            <person name="Zeng Q."/>
            <person name="Hung C.-Y."/>
            <person name="McMahan C."/>
            <person name="Muszewska A."/>
            <person name="Grynberg M."/>
            <person name="Mandel M.A."/>
            <person name="Kellner E.M."/>
            <person name="Barker B.M."/>
            <person name="Galgiani J.N."/>
            <person name="Orbach M.J."/>
            <person name="Kirkland T.N."/>
            <person name="Cole G.T."/>
            <person name="Henn M.R."/>
            <person name="Birren B.W."/>
            <person name="Taylor J.W."/>
        </authorList>
    </citation>
    <scope>NUCLEOTIDE SEQUENCE [LARGE SCALE GENOMIC DNA]</scope>
    <source>
        <strain evidence="11">UAMH 1704</strain>
    </source>
</reference>
<dbReference type="GO" id="GO:0008270">
    <property type="term" value="F:zinc ion binding"/>
    <property type="evidence" value="ECO:0007669"/>
    <property type="project" value="UniProtKB-KW"/>
</dbReference>
<dbReference type="CDD" id="cd20353">
    <property type="entry name" value="Rcat_RBR_RNF216"/>
    <property type="match status" value="1"/>
</dbReference>
<dbReference type="PROSITE" id="PS51873">
    <property type="entry name" value="TRIAD"/>
    <property type="match status" value="1"/>
</dbReference>
<evidence type="ECO:0000256" key="7">
    <source>
        <dbReference type="ARBA" id="ARBA00022833"/>
    </source>
</evidence>
<dbReference type="EMBL" id="CH476615">
    <property type="protein sequence ID" value="EEP75531.1"/>
    <property type="molecule type" value="Genomic_DNA"/>
</dbReference>
<dbReference type="InParanoid" id="C4JDG4"/>
<dbReference type="InterPro" id="IPR051628">
    <property type="entry name" value="LUBAC_E3_Ligases"/>
</dbReference>
<name>C4JDG4_UNCRE</name>
<dbReference type="Pfam" id="PF26200">
    <property type="entry name" value="Rcat_RNF216"/>
    <property type="match status" value="1"/>
</dbReference>
<evidence type="ECO:0000259" key="9">
    <source>
        <dbReference type="PROSITE" id="PS51873"/>
    </source>
</evidence>
<organism evidence="10 11">
    <name type="scientific">Uncinocarpus reesii (strain UAMH 1704)</name>
    <dbReference type="NCBI Taxonomy" id="336963"/>
    <lineage>
        <taxon>Eukaryota</taxon>
        <taxon>Fungi</taxon>
        <taxon>Dikarya</taxon>
        <taxon>Ascomycota</taxon>
        <taxon>Pezizomycotina</taxon>
        <taxon>Eurotiomycetes</taxon>
        <taxon>Eurotiomycetidae</taxon>
        <taxon>Onygenales</taxon>
        <taxon>Onygenaceae</taxon>
        <taxon>Uncinocarpus</taxon>
    </lineage>
</organism>
<sequence>MKRRHTEFQQDIAVAGAQTASAIAQATPAGNVAKAPTTTEYNTLPASNAISAQKDSLWGLILGVFPDICPDYVQKVYREQRKRLKNLPDESALVNAILESGPYPTLQERKRKQLEQARKEEFKFAEPLYKLTFKISLQSLSNRRFNNAEPFIRLTCNLRRLIINMTISTLPPYQRQAANPKKLKLSHSCTNPIISARRLALNNEFQAARSTVNREKATWSEKEKLAKFEKENELIHAATDGLMECKCCYMEVPLNRTVSCVGKEAHFFCATCIKTNMETQIGFMRYEIHCMDMSGCKAGFHRESLTEIVGDALVKKIDQLRQRDEIAKAGIDGLEECPFCDFKAIYPPIEENREFRCMDTNCGKVSCRSCKLESHIPRTCEEARKDKNVPLRHKIEEAMSEAVIRICPNSKCKTPIIKEDGCNKLYCSKCGIVMCYICKTDITVAGYNHFATRGGACPLHDNDQIDRRHYREAVKAQAAATAEVLKANPTLKAADIEVELPKQLPEQSVVADRDRAWALYNRRIHHRQGLQQAIGADRQVPAFPGRPQGQVHQVPQPARPLPNQPINHPAFLPVPRPLPFAYALPAVQGRHPPYRPPSQLLPARVGFVQATNNNPLANNNNNNSSGNNSNSNNNNNRHHRHHHHHMDIFNPAERRQLDLQLHLQHFGARRFHMPPKDGGVQAVLPAGNVDTQGRAALTTNGINGMPGNVANARPADYPRAERPGGHRARRSSEALRLPERYGIL</sequence>
<dbReference type="HOGENOM" id="CLU_373472_0_0_1"/>
<evidence type="ECO:0000256" key="4">
    <source>
        <dbReference type="ARBA" id="ARBA00022737"/>
    </source>
</evidence>
<dbReference type="SMART" id="SM00647">
    <property type="entry name" value="IBR"/>
    <property type="match status" value="2"/>
</dbReference>
<keyword evidence="11" id="KW-1185">Reference proteome</keyword>
<dbReference type="AlphaFoldDB" id="C4JDG4"/>
<dbReference type="InterPro" id="IPR044066">
    <property type="entry name" value="TRIAD_supradom"/>
</dbReference>
<evidence type="ECO:0000256" key="5">
    <source>
        <dbReference type="ARBA" id="ARBA00022771"/>
    </source>
</evidence>
<keyword evidence="5" id="KW-0863">Zinc-finger</keyword>
<dbReference type="InterPro" id="IPR047546">
    <property type="entry name" value="Rcat_RBR_RNF216"/>
</dbReference>
<dbReference type="InterPro" id="IPR002867">
    <property type="entry name" value="IBR_dom"/>
</dbReference>
<comment type="pathway">
    <text evidence="1">Protein modification; protein ubiquitination.</text>
</comment>
<keyword evidence="3" id="KW-0479">Metal-binding</keyword>
<dbReference type="GeneID" id="8444460"/>
<evidence type="ECO:0000313" key="11">
    <source>
        <dbReference type="Proteomes" id="UP000002058"/>
    </source>
</evidence>
<evidence type="ECO:0000313" key="10">
    <source>
        <dbReference type="EMBL" id="EEP75531.1"/>
    </source>
</evidence>
<evidence type="ECO:0000256" key="3">
    <source>
        <dbReference type="ARBA" id="ARBA00022723"/>
    </source>
</evidence>
<dbReference type="CDD" id="cd20339">
    <property type="entry name" value="BRcat_RBR_RNF216"/>
    <property type="match status" value="1"/>
</dbReference>
<dbReference type="SUPFAM" id="SSF57850">
    <property type="entry name" value="RING/U-box"/>
    <property type="match status" value="1"/>
</dbReference>
<feature type="region of interest" description="Disordered" evidence="8">
    <location>
        <begin position="700"/>
        <end position="744"/>
    </location>
</feature>
<keyword evidence="7" id="KW-0862">Zinc</keyword>
<dbReference type="PANTHER" id="PTHR22770">
    <property type="entry name" value="UBIQUITIN CONJUGATING ENZYME 7 INTERACTING PROTEIN-RELATED"/>
    <property type="match status" value="1"/>
</dbReference>
<dbReference type="STRING" id="336963.C4JDG4"/>
<evidence type="ECO:0000256" key="2">
    <source>
        <dbReference type="ARBA" id="ARBA00022679"/>
    </source>
</evidence>
<dbReference type="InterPro" id="IPR047544">
    <property type="entry name" value="RING-HC_RBR_RNF216"/>
</dbReference>
<evidence type="ECO:0000256" key="6">
    <source>
        <dbReference type="ARBA" id="ARBA00022786"/>
    </source>
</evidence>
<dbReference type="Proteomes" id="UP000002058">
    <property type="component" value="Unassembled WGS sequence"/>
</dbReference>
<evidence type="ECO:0000256" key="8">
    <source>
        <dbReference type="SAM" id="MobiDB-lite"/>
    </source>
</evidence>
<dbReference type="VEuPathDB" id="FungiDB:UREG_00377"/>
<keyword evidence="4" id="KW-0677">Repeat</keyword>
<protein>
    <recommendedName>
        <fullName evidence="9">RING-type domain-containing protein</fullName>
    </recommendedName>
</protein>
<dbReference type="Gene3D" id="1.20.120.1750">
    <property type="match status" value="1"/>
</dbReference>
<accession>C4JDG4</accession>
<keyword evidence="2" id="KW-0808">Transferase</keyword>
<dbReference type="GO" id="GO:0016740">
    <property type="term" value="F:transferase activity"/>
    <property type="evidence" value="ECO:0007669"/>
    <property type="project" value="UniProtKB-KW"/>
</dbReference>
<dbReference type="eggNOG" id="KOG1812">
    <property type="taxonomic scope" value="Eukaryota"/>
</dbReference>
<dbReference type="OrthoDB" id="10009520at2759"/>
<dbReference type="InterPro" id="IPR047545">
    <property type="entry name" value="BRcat_RBR_RNF216"/>
</dbReference>